<sequence>METLLLGLNEIGHANVLLAILLGALIGVTIGSIPGLEPAGVMAILLPLTFSMEPLAGVSLLLGVYGGAWYGGAIPAILMNTPGTPVAVLTTYDGYPMAQRGEGRKALAIAYCSSFVGGIISVLSLVLLAPTLSQVARLFGSAEFAMLAALGMIFVVLAHRKHVVEAAMMLGFGMFLGTIGIDRSFSTQVYTFGQVWLLNGIPLVPAVIGLFAMSQAFVLLAQRGNDASVTRLESGGMASGFAALLRNKMTVARSSVLGVVMGLLPGVGEFGSQFFSYTLAQKFSKNPDEFGKGAEAGIIASETSNNAVTASVMIPLLAFGIPSDALMAMLLAVFMVHNYIPGPTLFTERPEFISGLYLSLFLMNIFVFVYLLLATRWIVNLTRIRGRFIGAVILVLGFVGAYSQNYQFSDALIALGFAVFGYILRRNDIPTVPIILGLVLGPVFLNRCRQALGVADGNLSIFIDRPVSLVLLSLIVVSISVFVIGQWREKPGKSDNAMA</sequence>
<evidence type="ECO:0000256" key="1">
    <source>
        <dbReference type="SAM" id="Phobius"/>
    </source>
</evidence>
<name>A0A9X3EFH8_9GAMM</name>
<dbReference type="EMBL" id="JAPNOA010000039">
    <property type="protein sequence ID" value="MCY0966311.1"/>
    <property type="molecule type" value="Genomic_DNA"/>
</dbReference>
<dbReference type="RefSeq" id="WP_283174519.1">
    <property type="nucleotide sequence ID" value="NZ_JAPNOA010000039.1"/>
</dbReference>
<feature type="transmembrane region" description="Helical" evidence="1">
    <location>
        <begin position="384"/>
        <end position="402"/>
    </location>
</feature>
<feature type="domain" description="DUF112" evidence="2">
    <location>
        <begin position="17"/>
        <end position="436"/>
    </location>
</feature>
<gene>
    <name evidence="3" type="ORF">OUO13_14035</name>
</gene>
<keyword evidence="1" id="KW-0812">Transmembrane</keyword>
<dbReference type="AlphaFoldDB" id="A0A9X3EFH8"/>
<keyword evidence="1" id="KW-0472">Membrane</keyword>
<proteinExistence type="predicted"/>
<feature type="transmembrane region" description="Helical" evidence="1">
    <location>
        <begin position="352"/>
        <end position="372"/>
    </location>
</feature>
<feature type="transmembrane region" description="Helical" evidence="1">
    <location>
        <begin position="163"/>
        <end position="181"/>
    </location>
</feature>
<dbReference type="InterPro" id="IPR002823">
    <property type="entry name" value="DUF112_TM"/>
</dbReference>
<evidence type="ECO:0000313" key="3">
    <source>
        <dbReference type="EMBL" id="MCY0966311.1"/>
    </source>
</evidence>
<feature type="transmembrane region" description="Helical" evidence="1">
    <location>
        <begin position="135"/>
        <end position="156"/>
    </location>
</feature>
<keyword evidence="1" id="KW-1133">Transmembrane helix</keyword>
<accession>A0A9X3EFH8</accession>
<feature type="transmembrane region" description="Helical" evidence="1">
    <location>
        <begin position="12"/>
        <end position="33"/>
    </location>
</feature>
<keyword evidence="4" id="KW-1185">Reference proteome</keyword>
<comment type="caution">
    <text evidence="3">The sequence shown here is derived from an EMBL/GenBank/DDBJ whole genome shotgun (WGS) entry which is preliminary data.</text>
</comment>
<protein>
    <submittedName>
        <fullName evidence="3">Tripartite tricarboxylate transporter permease</fullName>
    </submittedName>
</protein>
<evidence type="ECO:0000313" key="4">
    <source>
        <dbReference type="Proteomes" id="UP001150830"/>
    </source>
</evidence>
<dbReference type="Pfam" id="PF01970">
    <property type="entry name" value="TctA"/>
    <property type="match status" value="1"/>
</dbReference>
<evidence type="ECO:0000259" key="2">
    <source>
        <dbReference type="Pfam" id="PF01970"/>
    </source>
</evidence>
<organism evidence="3 4">
    <name type="scientific">Parathalassolituus penaei</name>
    <dbReference type="NCBI Taxonomy" id="2997323"/>
    <lineage>
        <taxon>Bacteria</taxon>
        <taxon>Pseudomonadati</taxon>
        <taxon>Pseudomonadota</taxon>
        <taxon>Gammaproteobacteria</taxon>
        <taxon>Oceanospirillales</taxon>
        <taxon>Oceanospirillaceae</taxon>
        <taxon>Parathalassolituus</taxon>
    </lineage>
</organism>
<feature type="transmembrane region" description="Helical" evidence="1">
    <location>
        <begin position="467"/>
        <end position="485"/>
    </location>
</feature>
<dbReference type="PANTHER" id="PTHR35342:SF5">
    <property type="entry name" value="TRICARBOXYLIC TRANSPORT PROTEIN"/>
    <property type="match status" value="1"/>
</dbReference>
<dbReference type="PANTHER" id="PTHR35342">
    <property type="entry name" value="TRICARBOXYLIC TRANSPORT PROTEIN"/>
    <property type="match status" value="1"/>
</dbReference>
<reference evidence="3" key="1">
    <citation type="submission" date="2022-11" db="EMBL/GenBank/DDBJ databases">
        <title>Parathalassolutuus dongxingensis gen. nov., sp. nov., a novel member of family Oceanospirillaceae isolated from a coastal shrimp pond in Guangxi, China.</title>
        <authorList>
            <person name="Chen H."/>
        </authorList>
    </citation>
    <scope>NUCLEOTIDE SEQUENCE</scope>
    <source>
        <strain evidence="3">G-43</strain>
    </source>
</reference>
<dbReference type="Proteomes" id="UP001150830">
    <property type="component" value="Unassembled WGS sequence"/>
</dbReference>
<feature type="transmembrane region" description="Helical" evidence="1">
    <location>
        <begin position="316"/>
        <end position="340"/>
    </location>
</feature>
<feature type="transmembrane region" description="Helical" evidence="1">
    <location>
        <begin position="201"/>
        <end position="221"/>
    </location>
</feature>
<feature type="transmembrane region" description="Helical" evidence="1">
    <location>
        <begin position="431"/>
        <end position="447"/>
    </location>
</feature>
<feature type="transmembrane region" description="Helical" evidence="1">
    <location>
        <begin position="107"/>
        <end position="129"/>
    </location>
</feature>